<proteinExistence type="predicted"/>
<organism evidence="2 3">
    <name type="scientific">Muraenolepis orangiensis</name>
    <name type="common">Patagonian moray cod</name>
    <dbReference type="NCBI Taxonomy" id="630683"/>
    <lineage>
        <taxon>Eukaryota</taxon>
        <taxon>Metazoa</taxon>
        <taxon>Chordata</taxon>
        <taxon>Craniata</taxon>
        <taxon>Vertebrata</taxon>
        <taxon>Euteleostomi</taxon>
        <taxon>Actinopterygii</taxon>
        <taxon>Neopterygii</taxon>
        <taxon>Teleostei</taxon>
        <taxon>Neoteleostei</taxon>
        <taxon>Acanthomorphata</taxon>
        <taxon>Zeiogadaria</taxon>
        <taxon>Gadariae</taxon>
        <taxon>Gadiformes</taxon>
        <taxon>Muraenolepidoidei</taxon>
        <taxon>Muraenolepididae</taxon>
        <taxon>Muraenolepis</taxon>
    </lineage>
</organism>
<reference evidence="2" key="1">
    <citation type="submission" date="2022-07" db="EMBL/GenBank/DDBJ databases">
        <title>Chromosome-level genome of Muraenolepis orangiensis.</title>
        <authorList>
            <person name="Kim J."/>
        </authorList>
    </citation>
    <scope>NUCLEOTIDE SEQUENCE</scope>
    <source>
        <strain evidence="2">KU_S4_2022</strain>
        <tissue evidence="2">Muscle</tissue>
    </source>
</reference>
<sequence length="299" mass="31906">MTIVQKHTIEAKHATLASMVSYWMSVSLSSDPVAVPSWGHPEHTGAHHLLPSCTAPPRSDAALKPEACARQAPFRRRPVTAPDTLHPCARAAEGAGKVPPGRPPDEARDCEGRDPLRGRPPPCPRSGGPVASGGLYERPRPFFRAPAFPMQLMLDQRRRRGAGGGWAEASSSCHYKDSGYQEPHATAALHAPTAEEPDSRTSEKEGRKMWIGMGVGVGGGRPGHPPYVSLNLHQVFGHRSSTLRAPAYTHALGHCADGYGHDATSYGNKSQCPALGPAQGGPGDIPHYIGTSVIRTNER</sequence>
<evidence type="ECO:0000313" key="2">
    <source>
        <dbReference type="EMBL" id="KAJ3589270.1"/>
    </source>
</evidence>
<name>A0A9Q0I8K7_9TELE</name>
<dbReference type="Proteomes" id="UP001148018">
    <property type="component" value="Unassembled WGS sequence"/>
</dbReference>
<evidence type="ECO:0000256" key="1">
    <source>
        <dbReference type="SAM" id="MobiDB-lite"/>
    </source>
</evidence>
<keyword evidence="3" id="KW-1185">Reference proteome</keyword>
<comment type="caution">
    <text evidence="2">The sequence shown here is derived from an EMBL/GenBank/DDBJ whole genome shotgun (WGS) entry which is preliminary data.</text>
</comment>
<gene>
    <name evidence="2" type="ORF">NHX12_010115</name>
</gene>
<protein>
    <submittedName>
        <fullName evidence="2">Uncharacterized protein</fullName>
    </submittedName>
</protein>
<feature type="compositionally biased region" description="Basic and acidic residues" evidence="1">
    <location>
        <begin position="103"/>
        <end position="117"/>
    </location>
</feature>
<dbReference type="AlphaFoldDB" id="A0A9Q0I8K7"/>
<evidence type="ECO:0000313" key="3">
    <source>
        <dbReference type="Proteomes" id="UP001148018"/>
    </source>
</evidence>
<accession>A0A9Q0I8K7</accession>
<dbReference type="EMBL" id="JANIIK010000115">
    <property type="protein sequence ID" value="KAJ3589270.1"/>
    <property type="molecule type" value="Genomic_DNA"/>
</dbReference>
<feature type="region of interest" description="Disordered" evidence="1">
    <location>
        <begin position="277"/>
        <end position="299"/>
    </location>
</feature>
<feature type="region of interest" description="Disordered" evidence="1">
    <location>
        <begin position="91"/>
        <end position="135"/>
    </location>
</feature>